<evidence type="ECO:0000313" key="3">
    <source>
        <dbReference type="EMBL" id="MBL7632335.1"/>
    </source>
</evidence>
<gene>
    <name evidence="3" type="ORF">I7412_35320</name>
</gene>
<dbReference type="Proteomes" id="UP000604475">
    <property type="component" value="Unassembled WGS sequence"/>
</dbReference>
<evidence type="ECO:0000259" key="2">
    <source>
        <dbReference type="SMART" id="SM00014"/>
    </source>
</evidence>
<keyword evidence="1" id="KW-1133">Transmembrane helix</keyword>
<name>A0A937RNX6_9ACTN</name>
<feature type="transmembrane region" description="Helical" evidence="1">
    <location>
        <begin position="199"/>
        <end position="218"/>
    </location>
</feature>
<dbReference type="PANTHER" id="PTHR14969">
    <property type="entry name" value="SPHINGOSINE-1-PHOSPHATE PHOSPHOHYDROLASE"/>
    <property type="match status" value="1"/>
</dbReference>
<sequence length="242" mass="24976">MIVVRLVVVAALLIGVFTALGTLIASGPAAVRDADLDVVRWFAAHRTGWLLRATAAGTYLSDTWTVIAATALLAAAAGWWTRRWLLPAAAVLLTAGETAIYELTGLLVDRPRPPVPRLDVGDPAAGYPSGHVAAAVCLYGGVAVFARWAAARRRAAAGVPPARGVVDVVAAAAAAAAVLAPLVVAFCRVYRGMHHPTDVLAGALIGACWLAAVARVLLRPALAAVDDRRPRPAPPPKATAMS</sequence>
<feature type="transmembrane region" description="Helical" evidence="1">
    <location>
        <begin position="57"/>
        <end position="77"/>
    </location>
</feature>
<proteinExistence type="predicted"/>
<feature type="transmembrane region" description="Helical" evidence="1">
    <location>
        <begin position="84"/>
        <end position="108"/>
    </location>
</feature>
<feature type="transmembrane region" description="Helical" evidence="1">
    <location>
        <begin position="162"/>
        <end position="187"/>
    </location>
</feature>
<dbReference type="Pfam" id="PF01569">
    <property type="entry name" value="PAP2"/>
    <property type="match status" value="1"/>
</dbReference>
<dbReference type="SUPFAM" id="SSF48317">
    <property type="entry name" value="Acid phosphatase/Vanadium-dependent haloperoxidase"/>
    <property type="match status" value="1"/>
</dbReference>
<organism evidence="3 4">
    <name type="scientific">Frankia nepalensis</name>
    <dbReference type="NCBI Taxonomy" id="1836974"/>
    <lineage>
        <taxon>Bacteria</taxon>
        <taxon>Bacillati</taxon>
        <taxon>Actinomycetota</taxon>
        <taxon>Actinomycetes</taxon>
        <taxon>Frankiales</taxon>
        <taxon>Frankiaceae</taxon>
        <taxon>Frankia</taxon>
    </lineage>
</organism>
<dbReference type="Gene3D" id="1.20.144.10">
    <property type="entry name" value="Phosphatidic acid phosphatase type 2/haloperoxidase"/>
    <property type="match status" value="1"/>
</dbReference>
<accession>A0A937RNX6</accession>
<evidence type="ECO:0000313" key="4">
    <source>
        <dbReference type="Proteomes" id="UP000604475"/>
    </source>
</evidence>
<keyword evidence="1" id="KW-0812">Transmembrane</keyword>
<dbReference type="PANTHER" id="PTHR14969:SF13">
    <property type="entry name" value="AT30094P"/>
    <property type="match status" value="1"/>
</dbReference>
<dbReference type="EMBL" id="JAEACQ010000311">
    <property type="protein sequence ID" value="MBL7632335.1"/>
    <property type="molecule type" value="Genomic_DNA"/>
</dbReference>
<evidence type="ECO:0000256" key="1">
    <source>
        <dbReference type="SAM" id="Phobius"/>
    </source>
</evidence>
<feature type="transmembrane region" description="Helical" evidence="1">
    <location>
        <begin position="128"/>
        <end position="150"/>
    </location>
</feature>
<dbReference type="SMART" id="SM00014">
    <property type="entry name" value="acidPPc"/>
    <property type="match status" value="1"/>
</dbReference>
<feature type="domain" description="Phosphatidic acid phosphatase type 2/haloperoxidase" evidence="2">
    <location>
        <begin position="85"/>
        <end position="214"/>
    </location>
</feature>
<comment type="caution">
    <text evidence="3">The sequence shown here is derived from an EMBL/GenBank/DDBJ whole genome shotgun (WGS) entry which is preliminary data.</text>
</comment>
<reference evidence="3" key="1">
    <citation type="submission" date="2020-12" db="EMBL/GenBank/DDBJ databases">
        <title>Genomic characterization of non-nitrogen-fixing Frankia strains.</title>
        <authorList>
            <person name="Carlos-Shanley C."/>
            <person name="Guerra T."/>
            <person name="Hahn D."/>
        </authorList>
    </citation>
    <scope>NUCLEOTIDE SEQUENCE</scope>
    <source>
        <strain evidence="3">CN6</strain>
    </source>
</reference>
<keyword evidence="1" id="KW-0472">Membrane</keyword>
<dbReference type="InterPro" id="IPR036938">
    <property type="entry name" value="PAP2/HPO_sf"/>
</dbReference>
<keyword evidence="4" id="KW-1185">Reference proteome</keyword>
<dbReference type="InterPro" id="IPR000326">
    <property type="entry name" value="PAP2/HPO"/>
</dbReference>
<dbReference type="AlphaFoldDB" id="A0A937RNX6"/>
<protein>
    <submittedName>
        <fullName evidence="3">Phosphatase PAP2 family protein</fullName>
    </submittedName>
</protein>